<dbReference type="OrthoDB" id="9813321at2"/>
<evidence type="ECO:0000259" key="1">
    <source>
        <dbReference type="SMART" id="SM00834"/>
    </source>
</evidence>
<dbReference type="Pfam" id="PF09723">
    <property type="entry name" value="Zn_ribbon_8"/>
    <property type="match status" value="1"/>
</dbReference>
<gene>
    <name evidence="2" type="ORF">DEH84_04015</name>
</gene>
<dbReference type="SMART" id="SM00834">
    <property type="entry name" value="CxxC_CXXC_SSSS"/>
    <property type="match status" value="1"/>
</dbReference>
<accession>A0A2U8FQH9</accession>
<name>A0A2U8FQH9_9BURK</name>
<evidence type="ECO:0000313" key="2">
    <source>
        <dbReference type="EMBL" id="AWI52674.1"/>
    </source>
</evidence>
<dbReference type="Proteomes" id="UP000244892">
    <property type="component" value="Chromosome"/>
</dbReference>
<evidence type="ECO:0000313" key="3">
    <source>
        <dbReference type="Proteomes" id="UP000244892"/>
    </source>
</evidence>
<dbReference type="AlphaFoldDB" id="A0A2U8FQH9"/>
<protein>
    <submittedName>
        <fullName evidence="2">FmdB family transcriptional regulator</fullName>
    </submittedName>
</protein>
<dbReference type="KEGG" id="aon:DEH84_04015"/>
<organism evidence="2 3">
    <name type="scientific">Aquabacterium olei</name>
    <dbReference type="NCBI Taxonomy" id="1296669"/>
    <lineage>
        <taxon>Bacteria</taxon>
        <taxon>Pseudomonadati</taxon>
        <taxon>Pseudomonadota</taxon>
        <taxon>Betaproteobacteria</taxon>
        <taxon>Burkholderiales</taxon>
        <taxon>Aquabacterium</taxon>
    </lineage>
</organism>
<keyword evidence="3" id="KW-1185">Reference proteome</keyword>
<dbReference type="EMBL" id="CP029210">
    <property type="protein sequence ID" value="AWI52674.1"/>
    <property type="molecule type" value="Genomic_DNA"/>
</dbReference>
<dbReference type="RefSeq" id="WP_109034977.1">
    <property type="nucleotide sequence ID" value="NZ_CP029210.1"/>
</dbReference>
<feature type="domain" description="Putative regulatory protein FmdB zinc ribbon" evidence="1">
    <location>
        <begin position="1"/>
        <end position="41"/>
    </location>
</feature>
<proteinExistence type="predicted"/>
<reference evidence="2 3" key="1">
    <citation type="submission" date="2018-05" db="EMBL/GenBank/DDBJ databases">
        <title>complete genome sequence of Aquabacterium olei NBRC 110486.</title>
        <authorList>
            <person name="Tang B."/>
            <person name="Chang J."/>
            <person name="Zhang L."/>
            <person name="Yang H."/>
        </authorList>
    </citation>
    <scope>NUCLEOTIDE SEQUENCE [LARGE SCALE GENOMIC DNA]</scope>
    <source>
        <strain evidence="2 3">NBRC 110486</strain>
    </source>
</reference>
<sequence length="119" mass="12739">MPTYDYACPDCGGFDAFRSLSQRNEPAACPDCGTLSPRVFASAPRLACLSGDTRAALDRNEHARHAPMSSKGYAEGAYGRLRHPAGCGCCSPGTRKTSTVTAPNGSKMFPTKRPWMISH</sequence>
<dbReference type="InterPro" id="IPR013429">
    <property type="entry name" value="Regulatory_FmdB_Zinc_ribbon"/>
</dbReference>
<dbReference type="NCBIfam" id="TIGR02605">
    <property type="entry name" value="CxxC_CxxC_SSSS"/>
    <property type="match status" value="1"/>
</dbReference>